<evidence type="ECO:0000256" key="7">
    <source>
        <dbReference type="PIRSR" id="PIRSR602401-1"/>
    </source>
</evidence>
<dbReference type="STRING" id="414703.SAMN04488125_101148"/>
<evidence type="ECO:0000313" key="11">
    <source>
        <dbReference type="Proteomes" id="UP000198804"/>
    </source>
</evidence>
<dbReference type="EMBL" id="FOSV01000001">
    <property type="protein sequence ID" value="SFK29760.1"/>
    <property type="molecule type" value="Genomic_DNA"/>
</dbReference>
<dbReference type="InterPro" id="IPR036396">
    <property type="entry name" value="Cyt_P450_sf"/>
</dbReference>
<dbReference type="InterPro" id="IPR001128">
    <property type="entry name" value="Cyt_P450"/>
</dbReference>
<name>A0A1I3YDB3_9HYPH</name>
<dbReference type="PANTHER" id="PTHR24291:SF50">
    <property type="entry name" value="BIFUNCTIONAL ALBAFLAVENONE MONOOXYGENASE_TERPENE SYNTHASE"/>
    <property type="match status" value="1"/>
</dbReference>
<keyword evidence="2 7" id="KW-0349">Heme</keyword>
<dbReference type="GO" id="GO:0020037">
    <property type="term" value="F:heme binding"/>
    <property type="evidence" value="ECO:0007669"/>
    <property type="project" value="InterPro"/>
</dbReference>
<dbReference type="Proteomes" id="UP000198804">
    <property type="component" value="Unassembled WGS sequence"/>
</dbReference>
<organism evidence="10 11">
    <name type="scientific">Methylorubrum salsuginis</name>
    <dbReference type="NCBI Taxonomy" id="414703"/>
    <lineage>
        <taxon>Bacteria</taxon>
        <taxon>Pseudomonadati</taxon>
        <taxon>Pseudomonadota</taxon>
        <taxon>Alphaproteobacteria</taxon>
        <taxon>Hyphomicrobiales</taxon>
        <taxon>Methylobacteriaceae</taxon>
        <taxon>Methylorubrum</taxon>
    </lineage>
</organism>
<dbReference type="PRINTS" id="PR00463">
    <property type="entry name" value="EP450I"/>
</dbReference>
<gene>
    <name evidence="10" type="ORF">SAMN04488125_101148</name>
</gene>
<keyword evidence="4 8" id="KW-0560">Oxidoreductase</keyword>
<dbReference type="PROSITE" id="PS00086">
    <property type="entry name" value="CYTOCHROME_P450"/>
    <property type="match status" value="1"/>
</dbReference>
<evidence type="ECO:0000256" key="8">
    <source>
        <dbReference type="RuleBase" id="RU000461"/>
    </source>
</evidence>
<protein>
    <submittedName>
        <fullName evidence="10">Cytochrome P450</fullName>
    </submittedName>
</protein>
<reference evidence="11" key="1">
    <citation type="submission" date="2016-10" db="EMBL/GenBank/DDBJ databases">
        <authorList>
            <person name="Varghese N."/>
            <person name="Submissions S."/>
        </authorList>
    </citation>
    <scope>NUCLEOTIDE SEQUENCE [LARGE SCALE GENOMIC DNA]</scope>
    <source>
        <strain evidence="11">CGMCC 1.6474</strain>
    </source>
</reference>
<sequence>MPGRASGRIGQPRRWLLGVDHLVRIKFDQLAFYDDLRRRHGDVVRLRLGPYRSWLLFHPDQVEALLTQHWASFIRFRRLTEVVAQWNGDSLLLAEGEAWRERRRKVLAAFQTRRLPGYGAVAVAHAARLADRLTRQMGEAGTATLDTDAVMARLTLDIAAGTLFGADPPENGDEIEAALQVLSDTAFRESTAPIRLPDWLPLRAKRRKLWAMGVMDRLVVGLVARGLARPTTDGGDLLSMLIAQHRGDARAVRDDAMSLLIAGHETSGALLSWTFAALARAPAWRSRVLHEIDDGLGGRLPQAEDLAGLPLTRALIEEALRLHPPAYSLFLRQATQAVDLAGVAIRAGDLVQIAPYALHRDGRWFADPDTFDPARFLGKPTWPRYAYLPFGAGPRVCIGQNFALMEACLVLATLLQRVVPERLEQDPVPDPKFSLRPRGGLPMRWRSRRDSIGPKGGNRLSDRADEAR</sequence>
<comment type="cofactor">
    <cofactor evidence="7">
        <name>heme</name>
        <dbReference type="ChEBI" id="CHEBI:30413"/>
    </cofactor>
</comment>
<keyword evidence="6 8" id="KW-0503">Monooxygenase</keyword>
<evidence type="ECO:0000256" key="4">
    <source>
        <dbReference type="ARBA" id="ARBA00023002"/>
    </source>
</evidence>
<dbReference type="GO" id="GO:0016705">
    <property type="term" value="F:oxidoreductase activity, acting on paired donors, with incorporation or reduction of molecular oxygen"/>
    <property type="evidence" value="ECO:0007669"/>
    <property type="project" value="InterPro"/>
</dbReference>
<feature type="binding site" description="axial binding residue" evidence="7">
    <location>
        <position position="397"/>
    </location>
    <ligand>
        <name>heme</name>
        <dbReference type="ChEBI" id="CHEBI:30413"/>
    </ligand>
    <ligandPart>
        <name>Fe</name>
        <dbReference type="ChEBI" id="CHEBI:18248"/>
    </ligandPart>
</feature>
<dbReference type="InterPro" id="IPR017972">
    <property type="entry name" value="Cyt_P450_CS"/>
</dbReference>
<proteinExistence type="inferred from homology"/>
<evidence type="ECO:0000256" key="5">
    <source>
        <dbReference type="ARBA" id="ARBA00023004"/>
    </source>
</evidence>
<dbReference type="PRINTS" id="PR00385">
    <property type="entry name" value="P450"/>
</dbReference>
<keyword evidence="3 7" id="KW-0479">Metal-binding</keyword>
<accession>A0A1I3YDB3</accession>
<evidence type="ECO:0000256" key="2">
    <source>
        <dbReference type="ARBA" id="ARBA00022617"/>
    </source>
</evidence>
<keyword evidence="11" id="KW-1185">Reference proteome</keyword>
<evidence type="ECO:0000256" key="6">
    <source>
        <dbReference type="ARBA" id="ARBA00023033"/>
    </source>
</evidence>
<evidence type="ECO:0000256" key="1">
    <source>
        <dbReference type="ARBA" id="ARBA00010617"/>
    </source>
</evidence>
<feature type="region of interest" description="Disordered" evidence="9">
    <location>
        <begin position="425"/>
        <end position="468"/>
    </location>
</feature>
<dbReference type="GO" id="GO:0004497">
    <property type="term" value="F:monooxygenase activity"/>
    <property type="evidence" value="ECO:0007669"/>
    <property type="project" value="UniProtKB-KW"/>
</dbReference>
<dbReference type="PANTHER" id="PTHR24291">
    <property type="entry name" value="CYTOCHROME P450 FAMILY 4"/>
    <property type="match status" value="1"/>
</dbReference>
<dbReference type="SUPFAM" id="SSF48264">
    <property type="entry name" value="Cytochrome P450"/>
    <property type="match status" value="1"/>
</dbReference>
<keyword evidence="5 7" id="KW-0408">Iron</keyword>
<dbReference type="AlphaFoldDB" id="A0A1I3YDB3"/>
<dbReference type="Gene3D" id="1.10.630.10">
    <property type="entry name" value="Cytochrome P450"/>
    <property type="match status" value="1"/>
</dbReference>
<dbReference type="GO" id="GO:0005506">
    <property type="term" value="F:iron ion binding"/>
    <property type="evidence" value="ECO:0007669"/>
    <property type="project" value="InterPro"/>
</dbReference>
<evidence type="ECO:0000256" key="9">
    <source>
        <dbReference type="SAM" id="MobiDB-lite"/>
    </source>
</evidence>
<dbReference type="InterPro" id="IPR050196">
    <property type="entry name" value="Cytochrome_P450_Monoox"/>
</dbReference>
<dbReference type="InterPro" id="IPR002401">
    <property type="entry name" value="Cyt_P450_E_grp-I"/>
</dbReference>
<comment type="similarity">
    <text evidence="1 8">Belongs to the cytochrome P450 family.</text>
</comment>
<dbReference type="Pfam" id="PF00067">
    <property type="entry name" value="p450"/>
    <property type="match status" value="1"/>
</dbReference>
<evidence type="ECO:0000256" key="3">
    <source>
        <dbReference type="ARBA" id="ARBA00022723"/>
    </source>
</evidence>
<dbReference type="RefSeq" id="WP_165616356.1">
    <property type="nucleotide sequence ID" value="NZ_FOSV01000001.1"/>
</dbReference>
<evidence type="ECO:0000313" key="10">
    <source>
        <dbReference type="EMBL" id="SFK29760.1"/>
    </source>
</evidence>